<comment type="function">
    <text evidence="2">An aminoacyl-tRNA editing enzyme that deacylates mischarged D-aminoacyl-tRNAs. Also deacylates mischarged glycyl-tRNA(Ala), protecting cells against glycine mischarging by AlaRS. Acts via tRNA-based rather than protein-based catalysis; rejects L-amino acids rather than detecting D-amino acids in the active site. By recycling D-aminoacyl-tRNA to D-amino acids and free tRNA molecules, this enzyme counteracts the toxicity associated with the formation of D-aminoacyl-tRNA entities in vivo and helps enforce protein L-homochirality.</text>
</comment>
<comment type="subcellular location">
    <subcellularLocation>
        <location evidence="2">Cytoplasm</location>
    </subcellularLocation>
</comment>
<dbReference type="Gene3D" id="3.50.80.10">
    <property type="entry name" value="D-tyrosyl-tRNA(Tyr) deacylase"/>
    <property type="match status" value="1"/>
</dbReference>
<comment type="subunit">
    <text evidence="2">Homodimer.</text>
</comment>
<name>S7TWB1_DESML</name>
<proteinExistence type="inferred from homology"/>
<accession>S7TWB1</accession>
<dbReference type="Pfam" id="PF02580">
    <property type="entry name" value="Tyr_Deacylase"/>
    <property type="match status" value="1"/>
</dbReference>
<dbReference type="NCBIfam" id="TIGR00256">
    <property type="entry name" value="D-aminoacyl-tRNA deacylase"/>
    <property type="match status" value="1"/>
</dbReference>
<dbReference type="RefSeq" id="WP_020876533.1">
    <property type="nucleotide sequence ID" value="NZ_ATHJ01000076.1"/>
</dbReference>
<gene>
    <name evidence="2" type="primary">dtd</name>
    <name evidence="3" type="ORF">dsmv_2102</name>
</gene>
<dbReference type="GO" id="GO:0043908">
    <property type="term" value="F:Ser(Gly)-tRNA(Ala) hydrolase activity"/>
    <property type="evidence" value="ECO:0007669"/>
    <property type="project" value="UniProtKB-UniRule"/>
</dbReference>
<dbReference type="PANTHER" id="PTHR10472:SF5">
    <property type="entry name" value="D-AMINOACYL-TRNA DEACYLASE 1"/>
    <property type="match status" value="1"/>
</dbReference>
<evidence type="ECO:0000313" key="3">
    <source>
        <dbReference type="EMBL" id="EPR41321.1"/>
    </source>
</evidence>
<dbReference type="Proteomes" id="UP000014977">
    <property type="component" value="Unassembled WGS sequence"/>
</dbReference>
<evidence type="ECO:0000313" key="4">
    <source>
        <dbReference type="Proteomes" id="UP000014977"/>
    </source>
</evidence>
<dbReference type="GO" id="GO:0000049">
    <property type="term" value="F:tRNA binding"/>
    <property type="evidence" value="ECO:0007669"/>
    <property type="project" value="UniProtKB-UniRule"/>
</dbReference>
<dbReference type="EC" id="3.1.1.96" evidence="2"/>
<dbReference type="FunFam" id="3.50.80.10:FF:000001">
    <property type="entry name" value="D-aminoacyl-tRNA deacylase"/>
    <property type="match status" value="1"/>
</dbReference>
<comment type="catalytic activity">
    <reaction evidence="2">
        <text>a D-aminoacyl-tRNA + H2O = a tRNA + a D-alpha-amino acid + H(+)</text>
        <dbReference type="Rhea" id="RHEA:13953"/>
        <dbReference type="Rhea" id="RHEA-COMP:10123"/>
        <dbReference type="Rhea" id="RHEA-COMP:10124"/>
        <dbReference type="ChEBI" id="CHEBI:15377"/>
        <dbReference type="ChEBI" id="CHEBI:15378"/>
        <dbReference type="ChEBI" id="CHEBI:59871"/>
        <dbReference type="ChEBI" id="CHEBI:78442"/>
        <dbReference type="ChEBI" id="CHEBI:79333"/>
        <dbReference type="EC" id="3.1.1.96"/>
    </reaction>
</comment>
<comment type="catalytic activity">
    <reaction evidence="2">
        <text>glycyl-tRNA(Ala) + H2O = tRNA(Ala) + glycine + H(+)</text>
        <dbReference type="Rhea" id="RHEA:53744"/>
        <dbReference type="Rhea" id="RHEA-COMP:9657"/>
        <dbReference type="Rhea" id="RHEA-COMP:13640"/>
        <dbReference type="ChEBI" id="CHEBI:15377"/>
        <dbReference type="ChEBI" id="CHEBI:15378"/>
        <dbReference type="ChEBI" id="CHEBI:57305"/>
        <dbReference type="ChEBI" id="CHEBI:78442"/>
        <dbReference type="ChEBI" id="CHEBI:78522"/>
    </reaction>
</comment>
<dbReference type="InterPro" id="IPR003732">
    <property type="entry name" value="Daa-tRNA_deacyls_DTD"/>
</dbReference>
<evidence type="ECO:0000256" key="1">
    <source>
        <dbReference type="ARBA" id="ARBA00009673"/>
    </source>
</evidence>
<keyword evidence="4" id="KW-1185">Reference proteome</keyword>
<dbReference type="OrthoDB" id="9801395at2"/>
<keyword evidence="2" id="KW-0694">RNA-binding</keyword>
<dbReference type="GO" id="GO:0106026">
    <property type="term" value="F:Gly-tRNA(Ala) deacylase activity"/>
    <property type="evidence" value="ECO:0007669"/>
    <property type="project" value="UniProtKB-UniRule"/>
</dbReference>
<keyword evidence="2" id="KW-0963">Cytoplasm</keyword>
<dbReference type="GO" id="GO:0005737">
    <property type="term" value="C:cytoplasm"/>
    <property type="evidence" value="ECO:0007669"/>
    <property type="project" value="UniProtKB-SubCell"/>
</dbReference>
<keyword evidence="2" id="KW-0378">Hydrolase</keyword>
<dbReference type="PANTHER" id="PTHR10472">
    <property type="entry name" value="D-TYROSYL-TRNA TYR DEACYLASE"/>
    <property type="match status" value="1"/>
</dbReference>
<dbReference type="PATRIC" id="fig|1121405.3.peg.1637"/>
<sequence length="146" mass="16219">MKAVIQRVKESAVSVEGRMVGRIGRGILVLLGVSRDDTPRDAEYLLDKIRYLRIFEDEAGKMNRSLLDISGALLVVSQFTLYGDCRKGRRPSFAQAAPPEKAEALYDHFISTAHAHGIPVETGRFRAMMDVSLVNDGPMTLILESR</sequence>
<feature type="short sequence motif" description="Gly-cisPro motif, important for rejection of L-amino acids" evidence="2">
    <location>
        <begin position="137"/>
        <end position="138"/>
    </location>
</feature>
<dbReference type="EC" id="3.1.1.-" evidence="2"/>
<dbReference type="CDD" id="cd00563">
    <property type="entry name" value="Dtyr_deacylase"/>
    <property type="match status" value="1"/>
</dbReference>
<comment type="caution">
    <text evidence="3">The sequence shown here is derived from an EMBL/GenBank/DDBJ whole genome shotgun (WGS) entry which is preliminary data.</text>
</comment>
<dbReference type="GO" id="GO:0019478">
    <property type="term" value="P:D-amino acid catabolic process"/>
    <property type="evidence" value="ECO:0007669"/>
    <property type="project" value="UniProtKB-UniRule"/>
</dbReference>
<dbReference type="HAMAP" id="MF_00518">
    <property type="entry name" value="Deacylase_Dtd"/>
    <property type="match status" value="1"/>
</dbReference>
<dbReference type="InterPro" id="IPR023509">
    <property type="entry name" value="DTD-like_sf"/>
</dbReference>
<comment type="similarity">
    <text evidence="1 2">Belongs to the DTD family.</text>
</comment>
<protein>
    <recommendedName>
        <fullName evidence="2">D-aminoacyl-tRNA deacylase</fullName>
        <shortName evidence="2">DTD</shortName>
        <ecNumber evidence="2">3.1.1.96</ecNumber>
    </recommendedName>
    <alternativeName>
        <fullName evidence="2">Gly-tRNA(Ala) deacylase</fullName>
        <ecNumber evidence="2">3.1.1.-</ecNumber>
    </alternativeName>
</protein>
<dbReference type="SUPFAM" id="SSF69500">
    <property type="entry name" value="DTD-like"/>
    <property type="match status" value="1"/>
</dbReference>
<reference evidence="3 4" key="1">
    <citation type="journal article" date="2013" name="Genome Announc.">
        <title>Draft genome sequences for three mercury-methylating, sulfate-reducing bacteria.</title>
        <authorList>
            <person name="Brown S.D."/>
            <person name="Hurt R.A.Jr."/>
            <person name="Gilmour C.C."/>
            <person name="Elias D.A."/>
        </authorList>
    </citation>
    <scope>NUCLEOTIDE SEQUENCE [LARGE SCALE GENOMIC DNA]</scope>
    <source>
        <strain evidence="3 4">DSM 2059</strain>
    </source>
</reference>
<organism evidence="3 4">
    <name type="scientific">Desulfococcus multivorans DSM 2059</name>
    <dbReference type="NCBI Taxonomy" id="1121405"/>
    <lineage>
        <taxon>Bacteria</taxon>
        <taxon>Pseudomonadati</taxon>
        <taxon>Thermodesulfobacteriota</taxon>
        <taxon>Desulfobacteria</taxon>
        <taxon>Desulfobacterales</taxon>
        <taxon>Desulfococcaceae</taxon>
        <taxon>Desulfococcus</taxon>
    </lineage>
</organism>
<dbReference type="GO" id="GO:0051500">
    <property type="term" value="F:D-tyrosyl-tRNA(Tyr) deacylase activity"/>
    <property type="evidence" value="ECO:0007669"/>
    <property type="project" value="TreeGrafter"/>
</dbReference>
<dbReference type="STRING" id="897.B2D07_06570"/>
<evidence type="ECO:0000256" key="2">
    <source>
        <dbReference type="HAMAP-Rule" id="MF_00518"/>
    </source>
</evidence>
<dbReference type="eggNOG" id="COG1490">
    <property type="taxonomic scope" value="Bacteria"/>
</dbReference>
<dbReference type="AlphaFoldDB" id="S7TWB1"/>
<comment type="domain">
    <text evidence="2">A Gly-cisPro motif from one monomer fits into the active site of the other monomer to allow specific chiral rejection of L-amino acids.</text>
</comment>
<dbReference type="EMBL" id="ATHJ01000076">
    <property type="protein sequence ID" value="EPR41321.1"/>
    <property type="molecule type" value="Genomic_DNA"/>
</dbReference>
<keyword evidence="2" id="KW-0820">tRNA-binding</keyword>